<proteinExistence type="predicted"/>
<reference evidence="2 3" key="1">
    <citation type="journal article" date="2023" name="Plants (Basel)">
        <title>Bridging the Gap: Combining Genomics and Transcriptomics Approaches to Understand Stylosanthes scabra, an Orphan Legume from the Brazilian Caatinga.</title>
        <authorList>
            <person name="Ferreira-Neto J.R.C."/>
            <person name="da Silva M.D."/>
            <person name="Binneck E."/>
            <person name="de Melo N.F."/>
            <person name="da Silva R.H."/>
            <person name="de Melo A.L.T.M."/>
            <person name="Pandolfi V."/>
            <person name="Bustamante F.O."/>
            <person name="Brasileiro-Vidal A.C."/>
            <person name="Benko-Iseppon A.M."/>
        </authorList>
    </citation>
    <scope>NUCLEOTIDE SEQUENCE [LARGE SCALE GENOMIC DNA]</scope>
    <source>
        <tissue evidence="2">Leaves</tissue>
    </source>
</reference>
<dbReference type="PANTHER" id="PTHR13490:SF0">
    <property type="entry name" value="SMALL RIBOSOMAL SUBUNIT PROTEIN MS35"/>
    <property type="match status" value="1"/>
</dbReference>
<dbReference type="InterPro" id="IPR039848">
    <property type="entry name" value="Ribosomal_mS35_mt"/>
</dbReference>
<dbReference type="Proteomes" id="UP001341840">
    <property type="component" value="Unassembled WGS sequence"/>
</dbReference>
<protein>
    <submittedName>
        <fullName evidence="2">Uncharacterized protein</fullName>
    </submittedName>
</protein>
<comment type="caution">
    <text evidence="2">The sequence shown here is derived from an EMBL/GenBank/DDBJ whole genome shotgun (WGS) entry which is preliminary data.</text>
</comment>
<evidence type="ECO:0000256" key="1">
    <source>
        <dbReference type="SAM" id="MobiDB-lite"/>
    </source>
</evidence>
<name>A0ABU6SMQ4_9FABA</name>
<dbReference type="PANTHER" id="PTHR13490">
    <property type="entry name" value="MITOCHONDRIAL 28S RIBOSOMAL PROTEIN S28"/>
    <property type="match status" value="1"/>
</dbReference>
<feature type="compositionally biased region" description="Basic residues" evidence="1">
    <location>
        <begin position="1"/>
        <end position="12"/>
    </location>
</feature>
<evidence type="ECO:0000313" key="3">
    <source>
        <dbReference type="Proteomes" id="UP001341840"/>
    </source>
</evidence>
<keyword evidence="3" id="KW-1185">Reference proteome</keyword>
<dbReference type="EMBL" id="JASCZI010061020">
    <property type="protein sequence ID" value="MED6137263.1"/>
    <property type="molecule type" value="Genomic_DNA"/>
</dbReference>
<organism evidence="2 3">
    <name type="scientific">Stylosanthes scabra</name>
    <dbReference type="NCBI Taxonomy" id="79078"/>
    <lineage>
        <taxon>Eukaryota</taxon>
        <taxon>Viridiplantae</taxon>
        <taxon>Streptophyta</taxon>
        <taxon>Embryophyta</taxon>
        <taxon>Tracheophyta</taxon>
        <taxon>Spermatophyta</taxon>
        <taxon>Magnoliopsida</taxon>
        <taxon>eudicotyledons</taxon>
        <taxon>Gunneridae</taxon>
        <taxon>Pentapetalae</taxon>
        <taxon>rosids</taxon>
        <taxon>fabids</taxon>
        <taxon>Fabales</taxon>
        <taxon>Fabaceae</taxon>
        <taxon>Papilionoideae</taxon>
        <taxon>50 kb inversion clade</taxon>
        <taxon>dalbergioids sensu lato</taxon>
        <taxon>Dalbergieae</taxon>
        <taxon>Pterocarpus clade</taxon>
        <taxon>Stylosanthes</taxon>
    </lineage>
</organism>
<sequence length="121" mass="14409">MTPPIHHQRPPMKPKMTPPAMSRMLSSKLEDTDDELLDNLRMEPIDDVDDRAVEFDFEELIETDEKIDDLYNARDVVMKRMAKDEFFNMDENKWDEIVEDGVKHEILRDTKESEEILEDNR</sequence>
<accession>A0ABU6SMQ4</accession>
<feature type="region of interest" description="Disordered" evidence="1">
    <location>
        <begin position="1"/>
        <end position="22"/>
    </location>
</feature>
<gene>
    <name evidence="2" type="ORF">PIB30_063504</name>
</gene>
<evidence type="ECO:0000313" key="2">
    <source>
        <dbReference type="EMBL" id="MED6137263.1"/>
    </source>
</evidence>